<dbReference type="RefSeq" id="WP_146528483.1">
    <property type="nucleotide sequence ID" value="NZ_SJPV01000007.1"/>
</dbReference>
<feature type="transmembrane region" description="Helical" evidence="1">
    <location>
        <begin position="109"/>
        <end position="133"/>
    </location>
</feature>
<feature type="transmembrane region" description="Helical" evidence="1">
    <location>
        <begin position="68"/>
        <end position="89"/>
    </location>
</feature>
<protein>
    <submittedName>
        <fullName evidence="3">Glucans biosynthesis protein</fullName>
    </submittedName>
</protein>
<feature type="transmembrane region" description="Helical" evidence="1">
    <location>
        <begin position="194"/>
        <end position="213"/>
    </location>
</feature>
<name>A0A5C6DE57_9BACT</name>
<comment type="caution">
    <text evidence="3">The sequence shown here is derived from an EMBL/GenBank/DDBJ whole genome shotgun (WGS) entry which is preliminary data.</text>
</comment>
<feature type="transmembrane region" description="Helical" evidence="1">
    <location>
        <begin position="323"/>
        <end position="341"/>
    </location>
</feature>
<evidence type="ECO:0000313" key="3">
    <source>
        <dbReference type="EMBL" id="TWU35080.1"/>
    </source>
</evidence>
<organism evidence="3 4">
    <name type="scientific">Novipirellula artificiosorum</name>
    <dbReference type="NCBI Taxonomy" id="2528016"/>
    <lineage>
        <taxon>Bacteria</taxon>
        <taxon>Pseudomonadati</taxon>
        <taxon>Planctomycetota</taxon>
        <taxon>Planctomycetia</taxon>
        <taxon>Pirellulales</taxon>
        <taxon>Pirellulaceae</taxon>
        <taxon>Novipirellula</taxon>
    </lineage>
</organism>
<feature type="transmembrane region" description="Helical" evidence="1">
    <location>
        <begin position="260"/>
        <end position="282"/>
    </location>
</feature>
<feature type="transmembrane region" description="Helical" evidence="1">
    <location>
        <begin position="233"/>
        <end position="248"/>
    </location>
</feature>
<dbReference type="PANTHER" id="PTHR36927">
    <property type="entry name" value="BLR4337 PROTEIN"/>
    <property type="match status" value="1"/>
</dbReference>
<dbReference type="EMBL" id="SJPV01000007">
    <property type="protein sequence ID" value="TWU35080.1"/>
    <property type="molecule type" value="Genomic_DNA"/>
</dbReference>
<evidence type="ECO:0000313" key="4">
    <source>
        <dbReference type="Proteomes" id="UP000319143"/>
    </source>
</evidence>
<feature type="transmembrane region" description="Helical" evidence="1">
    <location>
        <begin position="161"/>
        <end position="182"/>
    </location>
</feature>
<keyword evidence="1" id="KW-1133">Transmembrane helix</keyword>
<feature type="transmembrane region" description="Helical" evidence="1">
    <location>
        <begin position="288"/>
        <end position="311"/>
    </location>
</feature>
<keyword evidence="1" id="KW-0472">Membrane</keyword>
<dbReference type="OrthoDB" id="7375713at2"/>
<dbReference type="Pfam" id="PF01757">
    <property type="entry name" value="Acyl_transf_3"/>
    <property type="match status" value="1"/>
</dbReference>
<dbReference type="InterPro" id="IPR002656">
    <property type="entry name" value="Acyl_transf_3_dom"/>
</dbReference>
<dbReference type="InterPro" id="IPR050623">
    <property type="entry name" value="Glucan_succinyl_AcylTrfase"/>
</dbReference>
<evidence type="ECO:0000256" key="1">
    <source>
        <dbReference type="SAM" id="Phobius"/>
    </source>
</evidence>
<reference evidence="3 4" key="1">
    <citation type="submission" date="2019-02" db="EMBL/GenBank/DDBJ databases">
        <title>Deep-cultivation of Planctomycetes and their phenomic and genomic characterization uncovers novel biology.</title>
        <authorList>
            <person name="Wiegand S."/>
            <person name="Jogler M."/>
            <person name="Boedeker C."/>
            <person name="Pinto D."/>
            <person name="Vollmers J."/>
            <person name="Rivas-Marin E."/>
            <person name="Kohn T."/>
            <person name="Peeters S.H."/>
            <person name="Heuer A."/>
            <person name="Rast P."/>
            <person name="Oberbeckmann S."/>
            <person name="Bunk B."/>
            <person name="Jeske O."/>
            <person name="Meyerdierks A."/>
            <person name="Storesund J.E."/>
            <person name="Kallscheuer N."/>
            <person name="Luecker S."/>
            <person name="Lage O.M."/>
            <person name="Pohl T."/>
            <person name="Merkel B.J."/>
            <person name="Hornburger P."/>
            <person name="Mueller R.-W."/>
            <person name="Bruemmer F."/>
            <person name="Labrenz M."/>
            <person name="Spormann A.M."/>
            <person name="Op Den Camp H."/>
            <person name="Overmann J."/>
            <person name="Amann R."/>
            <person name="Jetten M.S.M."/>
            <person name="Mascher T."/>
            <person name="Medema M.H."/>
            <person name="Devos D.P."/>
            <person name="Kaster A.-K."/>
            <person name="Ovreas L."/>
            <person name="Rohde M."/>
            <person name="Galperin M.Y."/>
            <person name="Jogler C."/>
        </authorList>
    </citation>
    <scope>NUCLEOTIDE SEQUENCE [LARGE SCALE GENOMIC DNA]</scope>
    <source>
        <strain evidence="3 4">Poly41</strain>
    </source>
</reference>
<accession>A0A5C6DE57</accession>
<feature type="transmembrane region" description="Helical" evidence="1">
    <location>
        <begin position="361"/>
        <end position="379"/>
    </location>
</feature>
<dbReference type="PANTHER" id="PTHR36927:SF1">
    <property type="entry name" value="MDO-LIKE PROTEIN"/>
    <property type="match status" value="1"/>
</dbReference>
<dbReference type="GO" id="GO:0016747">
    <property type="term" value="F:acyltransferase activity, transferring groups other than amino-acyl groups"/>
    <property type="evidence" value="ECO:0007669"/>
    <property type="project" value="InterPro"/>
</dbReference>
<keyword evidence="4" id="KW-1185">Reference proteome</keyword>
<gene>
    <name evidence="3" type="ORF">Poly41_42240</name>
</gene>
<proteinExistence type="predicted"/>
<dbReference type="Proteomes" id="UP000319143">
    <property type="component" value="Unassembled WGS sequence"/>
</dbReference>
<evidence type="ECO:0000259" key="2">
    <source>
        <dbReference type="Pfam" id="PF01757"/>
    </source>
</evidence>
<dbReference type="AlphaFoldDB" id="A0A5C6DE57"/>
<feature type="domain" description="Acyltransferase 3" evidence="2">
    <location>
        <begin position="23"/>
        <end position="376"/>
    </location>
</feature>
<sequence>METLPLRRNVSPSTRPAEKPNFAGFDALRAFSALAVVLLHACVPYLQHPMPGLAWTVRDRTSGLLDCLFWGIESFIMPIFLVLAGFLAWQTLSKKGPSILVSSRARRLLVPLAFAVCVVLPIGLYTWVLAWVAEGVVAPVKLKSLKFDGVIDQDLWGLSHLWFMLYLFLYVMVAAIVFRGISQSRKATVLRRSLAQPHLVSIGLFLVAFVVLAFRPEVVWGFQHAFAPVPSKWIYSGTFFAGGMLLASKDPRLVWIQSKTPVLGIASVALLVTAVTMGRWHLQFSGDALAKGFLAAITVLCAWSTTLFLIAASGSFQKLSLPIQYLAAASFWIYLVHHPILGLTHLDLKLTLADTPPTIKTAMAFATSVTVSVLSYEVMVRRTRLGRLLGMTWEVPLSRPSVPELQSPLLQSDERESQPWSRAA</sequence>
<keyword evidence="1" id="KW-0812">Transmembrane</keyword>
<feature type="transmembrane region" description="Helical" evidence="1">
    <location>
        <begin position="27"/>
        <end position="48"/>
    </location>
</feature>